<evidence type="ECO:0000313" key="2">
    <source>
        <dbReference type="EMBL" id="MFC5394297.1"/>
    </source>
</evidence>
<dbReference type="EMBL" id="JBHSLV010000030">
    <property type="protein sequence ID" value="MFC5394297.1"/>
    <property type="molecule type" value="Genomic_DNA"/>
</dbReference>
<name>A0ABW0HAM8_9HYPH</name>
<reference evidence="3" key="1">
    <citation type="journal article" date="2019" name="Int. J. Syst. Evol. Microbiol.">
        <title>The Global Catalogue of Microorganisms (GCM) 10K type strain sequencing project: providing services to taxonomists for standard genome sequencing and annotation.</title>
        <authorList>
            <consortium name="The Broad Institute Genomics Platform"/>
            <consortium name="The Broad Institute Genome Sequencing Center for Infectious Disease"/>
            <person name="Wu L."/>
            <person name="Ma J."/>
        </authorList>
    </citation>
    <scope>NUCLEOTIDE SEQUENCE [LARGE SCALE GENOMIC DNA]</scope>
    <source>
        <strain evidence="3">CGMCC 1.16326</strain>
    </source>
</reference>
<dbReference type="Proteomes" id="UP001596104">
    <property type="component" value="Unassembled WGS sequence"/>
</dbReference>
<evidence type="ECO:0000313" key="3">
    <source>
        <dbReference type="Proteomes" id="UP001596104"/>
    </source>
</evidence>
<keyword evidence="1" id="KW-0732">Signal</keyword>
<comment type="caution">
    <text evidence="2">The sequence shown here is derived from an EMBL/GenBank/DDBJ whole genome shotgun (WGS) entry which is preliminary data.</text>
</comment>
<organism evidence="2 3">
    <name type="scientific">Bosea vestrisii</name>
    <dbReference type="NCBI Taxonomy" id="151416"/>
    <lineage>
        <taxon>Bacteria</taxon>
        <taxon>Pseudomonadati</taxon>
        <taxon>Pseudomonadota</taxon>
        <taxon>Alphaproteobacteria</taxon>
        <taxon>Hyphomicrobiales</taxon>
        <taxon>Boseaceae</taxon>
        <taxon>Bosea</taxon>
    </lineage>
</organism>
<accession>A0ABW0HAM8</accession>
<keyword evidence="3" id="KW-1185">Reference proteome</keyword>
<gene>
    <name evidence="2" type="ORF">ACFPPC_16780</name>
</gene>
<dbReference type="RefSeq" id="WP_377009520.1">
    <property type="nucleotide sequence ID" value="NZ_JBHSLV010000030.1"/>
</dbReference>
<evidence type="ECO:0000256" key="1">
    <source>
        <dbReference type="SAM" id="SignalP"/>
    </source>
</evidence>
<sequence length="155" mass="17290">MRFSALVLLLGLAVSGSEAFAVERLTGEQMRQLVEGNTATGRYSSGETFSEYHHPDGRVSGYNRDRATPNRDACWTTTEDAICYYYGPIETRRTYCFTVERSGTVYVPRSVASGSIIGAFTIRPGDPEKHADRVPAWYCDGLISQRPGRKLLARR</sequence>
<proteinExistence type="predicted"/>
<feature type="chain" id="PRO_5046831947" evidence="1">
    <location>
        <begin position="22"/>
        <end position="155"/>
    </location>
</feature>
<feature type="signal peptide" evidence="1">
    <location>
        <begin position="1"/>
        <end position="21"/>
    </location>
</feature>
<protein>
    <submittedName>
        <fullName evidence="2">Uncharacterized protein</fullName>
    </submittedName>
</protein>